<reference evidence="2" key="1">
    <citation type="submission" date="2020-06" db="EMBL/GenBank/DDBJ databases">
        <authorList>
            <consortium name="Plant Systems Biology data submission"/>
        </authorList>
    </citation>
    <scope>NUCLEOTIDE SEQUENCE</scope>
    <source>
        <strain evidence="2">D6</strain>
    </source>
</reference>
<feature type="compositionally biased region" description="Acidic residues" evidence="1">
    <location>
        <begin position="62"/>
        <end position="71"/>
    </location>
</feature>
<feature type="compositionally biased region" description="Basic and acidic residues" evidence="1">
    <location>
        <begin position="206"/>
        <end position="216"/>
    </location>
</feature>
<feature type="region of interest" description="Disordered" evidence="1">
    <location>
        <begin position="206"/>
        <end position="265"/>
    </location>
</feature>
<feature type="compositionally biased region" description="Basic and acidic residues" evidence="1">
    <location>
        <begin position="31"/>
        <end position="42"/>
    </location>
</feature>
<dbReference type="OrthoDB" id="2538345at2759"/>
<dbReference type="Proteomes" id="UP001153069">
    <property type="component" value="Unassembled WGS sequence"/>
</dbReference>
<feature type="compositionally biased region" description="Basic and acidic residues" evidence="1">
    <location>
        <begin position="253"/>
        <end position="265"/>
    </location>
</feature>
<proteinExistence type="predicted"/>
<feature type="region of interest" description="Disordered" evidence="1">
    <location>
        <begin position="1"/>
        <end position="134"/>
    </location>
</feature>
<evidence type="ECO:0000256" key="1">
    <source>
        <dbReference type="SAM" id="MobiDB-lite"/>
    </source>
</evidence>
<evidence type="ECO:0000313" key="2">
    <source>
        <dbReference type="EMBL" id="CAB9511584.1"/>
    </source>
</evidence>
<gene>
    <name evidence="2" type="ORF">SEMRO_492_G153800.1</name>
</gene>
<evidence type="ECO:0000313" key="3">
    <source>
        <dbReference type="Proteomes" id="UP001153069"/>
    </source>
</evidence>
<feature type="compositionally biased region" description="Basic residues" evidence="1">
    <location>
        <begin position="43"/>
        <end position="58"/>
    </location>
</feature>
<feature type="compositionally biased region" description="Basic residues" evidence="1">
    <location>
        <begin position="83"/>
        <end position="116"/>
    </location>
</feature>
<accession>A0A9N8E040</accession>
<dbReference type="EMBL" id="CAICTM010000491">
    <property type="protein sequence ID" value="CAB9511584.1"/>
    <property type="molecule type" value="Genomic_DNA"/>
</dbReference>
<name>A0A9N8E040_9STRA</name>
<dbReference type="PANTHER" id="PTHR34689">
    <property type="entry name" value="NUCLEIC ACID-BINDING PROTEIN"/>
    <property type="match status" value="1"/>
</dbReference>
<dbReference type="PANTHER" id="PTHR34689:SF1">
    <property type="entry name" value="NUCLEIC ACID-BINDING PROTEIN"/>
    <property type="match status" value="1"/>
</dbReference>
<dbReference type="AlphaFoldDB" id="A0A9N8E040"/>
<comment type="caution">
    <text evidence="2">The sequence shown here is derived from an EMBL/GenBank/DDBJ whole genome shotgun (WGS) entry which is preliminary data.</text>
</comment>
<keyword evidence="3" id="KW-1185">Reference proteome</keyword>
<feature type="compositionally biased region" description="Basic and acidic residues" evidence="1">
    <location>
        <begin position="222"/>
        <end position="235"/>
    </location>
</feature>
<organism evidence="2 3">
    <name type="scientific">Seminavis robusta</name>
    <dbReference type="NCBI Taxonomy" id="568900"/>
    <lineage>
        <taxon>Eukaryota</taxon>
        <taxon>Sar</taxon>
        <taxon>Stramenopiles</taxon>
        <taxon>Ochrophyta</taxon>
        <taxon>Bacillariophyta</taxon>
        <taxon>Bacillariophyceae</taxon>
        <taxon>Bacillariophycidae</taxon>
        <taxon>Naviculales</taxon>
        <taxon>Naviculaceae</taxon>
        <taxon>Seminavis</taxon>
    </lineage>
</organism>
<sequence length="294" mass="35400">MGSPEEDRKRRANNSSDEDEDDKDRSKKRRKDDDSSSDDDSRRKRKRKHKHKKSKRRRRDDDSDSSSESDDSSSTSTDEESRKHRKRHKKKKHSKEKKRHRKHKKDKKKDKKKSSNSKKPDKDNDEEDDGLPVFGKYGILKGSDFYKKQRSFEVWMAEVKGMAEYKGPKWETQKYFDEYREDYNTATFPHKKYYDFEKWEMEEYQKQQAKQRELADSGKSSHRADEARHQLEQRKLAQHKQKADHHLQLSMMSKEKIQEMKRQQQLKTELEVAFKTGDQEKVKKLKAKLEPDDK</sequence>
<protein>
    <submittedName>
        <fullName evidence="2">Uncharacterized protein</fullName>
    </submittedName>
</protein>